<dbReference type="Proteomes" id="UP000436692">
    <property type="component" value="Unassembled WGS sequence"/>
</dbReference>
<evidence type="ECO:0000313" key="4">
    <source>
        <dbReference type="Proteomes" id="UP000175993"/>
    </source>
</evidence>
<gene>
    <name evidence="2" type="ORF">BBI04_017750</name>
    <name evidence="3" type="ORF">GOZ95_10980</name>
</gene>
<feature type="compositionally biased region" description="Low complexity" evidence="1">
    <location>
        <begin position="37"/>
        <end position="48"/>
    </location>
</feature>
<organism evidence="3 5">
    <name type="scientific">Agrobacterium vitis</name>
    <name type="common">Rhizobium vitis</name>
    <dbReference type="NCBI Taxonomy" id="373"/>
    <lineage>
        <taxon>Bacteria</taxon>
        <taxon>Pseudomonadati</taxon>
        <taxon>Pseudomonadota</taxon>
        <taxon>Alphaproteobacteria</taxon>
        <taxon>Hyphomicrobiales</taxon>
        <taxon>Rhizobiaceae</taxon>
        <taxon>Rhizobium/Agrobacterium group</taxon>
        <taxon>Agrobacterium</taxon>
    </lineage>
</organism>
<dbReference type="AlphaFoldDB" id="A0AAE4WCS9"/>
<sequence length="58" mass="6122">MFDLETGTAPADIADVCCTEGKAELFFPEEINDTKRTQSVTATSTASSGKHGTAQHGF</sequence>
<dbReference type="Proteomes" id="UP000175993">
    <property type="component" value="Unassembled WGS sequence"/>
</dbReference>
<evidence type="ECO:0000313" key="2">
    <source>
        <dbReference type="EMBL" id="MUP06642.1"/>
    </source>
</evidence>
<reference evidence="3 5" key="2">
    <citation type="submission" date="2019-12" db="EMBL/GenBank/DDBJ databases">
        <title>Whole-genome sequencing of Allorhizobium vitis.</title>
        <authorList>
            <person name="Gan H.M."/>
            <person name="Szegedi E."/>
            <person name="Burr T."/>
            <person name="Savka M.A."/>
        </authorList>
    </citation>
    <scope>NUCLEOTIDE SEQUENCE [LARGE SCALE GENOMIC DNA]</scope>
    <source>
        <strain evidence="3 5">CG989</strain>
    </source>
</reference>
<reference evidence="2 4" key="1">
    <citation type="submission" date="2019-11" db="EMBL/GenBank/DDBJ databases">
        <title>Whole-genome sequencing of Allorhizobium vitis.</title>
        <authorList>
            <person name="Gan H.M."/>
            <person name="Savka M.A."/>
        </authorList>
    </citation>
    <scope>NUCLEOTIDE SEQUENCE [LARGE SCALE GENOMIC DNA]</scope>
    <source>
        <strain evidence="2 4">AB4</strain>
    </source>
</reference>
<accession>A0AAE4WCS9</accession>
<comment type="caution">
    <text evidence="3">The sequence shown here is derived from an EMBL/GenBank/DDBJ whole genome shotgun (WGS) entry which is preliminary data.</text>
</comment>
<evidence type="ECO:0000256" key="1">
    <source>
        <dbReference type="SAM" id="MobiDB-lite"/>
    </source>
</evidence>
<dbReference type="RefSeq" id="WP_156547982.1">
    <property type="nucleotide sequence ID" value="NZ_CP118259.1"/>
</dbReference>
<evidence type="ECO:0000313" key="3">
    <source>
        <dbReference type="EMBL" id="MUZ57974.1"/>
    </source>
</evidence>
<feature type="region of interest" description="Disordered" evidence="1">
    <location>
        <begin position="32"/>
        <end position="58"/>
    </location>
</feature>
<proteinExistence type="predicted"/>
<dbReference type="EMBL" id="MBEV02000009">
    <property type="protein sequence ID" value="MUP06642.1"/>
    <property type="molecule type" value="Genomic_DNA"/>
</dbReference>
<dbReference type="EMBL" id="WPHM01000005">
    <property type="protein sequence ID" value="MUZ57974.1"/>
    <property type="molecule type" value="Genomic_DNA"/>
</dbReference>
<name>A0AAE4WCS9_AGRVI</name>
<protein>
    <submittedName>
        <fullName evidence="3">Uncharacterized protein</fullName>
    </submittedName>
</protein>
<evidence type="ECO:0000313" key="5">
    <source>
        <dbReference type="Proteomes" id="UP000436692"/>
    </source>
</evidence>